<protein>
    <submittedName>
        <fullName evidence="2">Uncharacterized protein</fullName>
    </submittedName>
</protein>
<accession>A0ABN9YFF9</accession>
<feature type="non-terminal residue" evidence="2">
    <location>
        <position position="1"/>
    </location>
</feature>
<evidence type="ECO:0000313" key="2">
    <source>
        <dbReference type="EMBL" id="CAK0910244.1"/>
    </source>
</evidence>
<evidence type="ECO:0000256" key="1">
    <source>
        <dbReference type="SAM" id="MobiDB-lite"/>
    </source>
</evidence>
<reference evidence="2" key="1">
    <citation type="submission" date="2023-10" db="EMBL/GenBank/DDBJ databases">
        <authorList>
            <person name="Chen Y."/>
            <person name="Shah S."/>
            <person name="Dougan E. K."/>
            <person name="Thang M."/>
            <person name="Chan C."/>
        </authorList>
    </citation>
    <scope>NUCLEOTIDE SEQUENCE [LARGE SCALE GENOMIC DNA]</scope>
</reference>
<feature type="compositionally biased region" description="Basic and acidic residues" evidence="1">
    <location>
        <begin position="32"/>
        <end position="45"/>
    </location>
</feature>
<gene>
    <name evidence="2" type="ORF">PCOR1329_LOCUS84468</name>
</gene>
<proteinExistence type="predicted"/>
<dbReference type="Proteomes" id="UP001189429">
    <property type="component" value="Unassembled WGS sequence"/>
</dbReference>
<dbReference type="EMBL" id="CAUYUJ010022355">
    <property type="protein sequence ID" value="CAK0910244.1"/>
    <property type="molecule type" value="Genomic_DNA"/>
</dbReference>
<feature type="region of interest" description="Disordered" evidence="1">
    <location>
        <begin position="1"/>
        <end position="105"/>
    </location>
</feature>
<keyword evidence="3" id="KW-1185">Reference proteome</keyword>
<comment type="caution">
    <text evidence="2">The sequence shown here is derived from an EMBL/GenBank/DDBJ whole genome shotgun (WGS) entry which is preliminary data.</text>
</comment>
<evidence type="ECO:0000313" key="3">
    <source>
        <dbReference type="Proteomes" id="UP001189429"/>
    </source>
</evidence>
<feature type="compositionally biased region" description="Basic residues" evidence="1">
    <location>
        <begin position="15"/>
        <end position="26"/>
    </location>
</feature>
<name>A0ABN9YFF9_9DINO</name>
<organism evidence="2 3">
    <name type="scientific">Prorocentrum cordatum</name>
    <dbReference type="NCBI Taxonomy" id="2364126"/>
    <lineage>
        <taxon>Eukaryota</taxon>
        <taxon>Sar</taxon>
        <taxon>Alveolata</taxon>
        <taxon>Dinophyceae</taxon>
        <taxon>Prorocentrales</taxon>
        <taxon>Prorocentraceae</taxon>
        <taxon>Prorocentrum</taxon>
    </lineage>
</organism>
<sequence length="188" mass="20539">EDSSSRGDGAGLTCRRGHRAARRRTRAASSSEEEKGDPHEQHGDHEDGDDGCACLATGPPPPARPTSVMTSSCHARPSGHRGNGPAEARRRRDRRPRHREDRHQVPPTTLLSWARAGQTVANKTLFPEEANNFPERSAARETVSGASSQTEEVLSGNSVFAATGLLDFAWPQLGLEMDIERVLRQCVW</sequence>